<dbReference type="Gene3D" id="1.10.540.10">
    <property type="entry name" value="Acyl-CoA dehydrogenase/oxidase, N-terminal domain"/>
    <property type="match status" value="1"/>
</dbReference>
<dbReference type="PIRSF" id="PIRSF016578">
    <property type="entry name" value="HsaA"/>
    <property type="match status" value="1"/>
</dbReference>
<keyword evidence="4 5" id="KW-0274">FAD</keyword>
<dbReference type="AlphaFoldDB" id="A0A7W7C4T2"/>
<dbReference type="PANTHER" id="PTHR43884:SF12">
    <property type="entry name" value="ISOVALERYL-COA DEHYDROGENASE, MITOCHONDRIAL-RELATED"/>
    <property type="match status" value="1"/>
</dbReference>
<evidence type="ECO:0000259" key="7">
    <source>
        <dbReference type="Pfam" id="PF02770"/>
    </source>
</evidence>
<dbReference type="Pfam" id="PF02771">
    <property type="entry name" value="Acyl-CoA_dh_N"/>
    <property type="match status" value="1"/>
</dbReference>
<comment type="cofactor">
    <cofactor evidence="1 5">
        <name>FAD</name>
        <dbReference type="ChEBI" id="CHEBI:57692"/>
    </cofactor>
</comment>
<reference evidence="9 10" key="1">
    <citation type="submission" date="2020-08" db="EMBL/GenBank/DDBJ databases">
        <title>Sequencing the genomes of 1000 actinobacteria strains.</title>
        <authorList>
            <person name="Klenk H.-P."/>
        </authorList>
    </citation>
    <scope>NUCLEOTIDE SEQUENCE [LARGE SCALE GENOMIC DNA]</scope>
    <source>
        <strain evidence="9 10">DSM 44230</strain>
    </source>
</reference>
<dbReference type="FunFam" id="1.20.140.10:FF:000004">
    <property type="entry name" value="Acyl-CoA dehydrogenase FadE25"/>
    <property type="match status" value="1"/>
</dbReference>
<feature type="domain" description="Acyl-CoA dehydrogenase/oxidase C-terminal" evidence="6">
    <location>
        <begin position="230"/>
        <end position="378"/>
    </location>
</feature>
<dbReference type="PANTHER" id="PTHR43884">
    <property type="entry name" value="ACYL-COA DEHYDROGENASE"/>
    <property type="match status" value="1"/>
</dbReference>
<evidence type="ECO:0000259" key="8">
    <source>
        <dbReference type="Pfam" id="PF02771"/>
    </source>
</evidence>
<gene>
    <name evidence="9" type="ORF">HNR67_000607</name>
</gene>
<keyword evidence="10" id="KW-1185">Reference proteome</keyword>
<dbReference type="Gene3D" id="2.40.110.10">
    <property type="entry name" value="Butyryl-CoA Dehydrogenase, subunit A, domain 2"/>
    <property type="match status" value="1"/>
</dbReference>
<evidence type="ECO:0000256" key="3">
    <source>
        <dbReference type="ARBA" id="ARBA00022630"/>
    </source>
</evidence>
<organism evidence="9 10">
    <name type="scientific">Crossiella cryophila</name>
    <dbReference type="NCBI Taxonomy" id="43355"/>
    <lineage>
        <taxon>Bacteria</taxon>
        <taxon>Bacillati</taxon>
        <taxon>Actinomycetota</taxon>
        <taxon>Actinomycetes</taxon>
        <taxon>Pseudonocardiales</taxon>
        <taxon>Pseudonocardiaceae</taxon>
        <taxon>Crossiella</taxon>
    </lineage>
</organism>
<dbReference type="InterPro" id="IPR006091">
    <property type="entry name" value="Acyl-CoA_Oxase/DH_mid-dom"/>
</dbReference>
<dbReference type="InterPro" id="IPR036250">
    <property type="entry name" value="AcylCo_DH-like_C"/>
</dbReference>
<evidence type="ECO:0000256" key="5">
    <source>
        <dbReference type="RuleBase" id="RU362125"/>
    </source>
</evidence>
<evidence type="ECO:0000256" key="4">
    <source>
        <dbReference type="ARBA" id="ARBA00022827"/>
    </source>
</evidence>
<dbReference type="EMBL" id="JACHMH010000001">
    <property type="protein sequence ID" value="MBB4674489.1"/>
    <property type="molecule type" value="Genomic_DNA"/>
</dbReference>
<dbReference type="Gene3D" id="1.20.140.10">
    <property type="entry name" value="Butyryl-CoA Dehydrogenase, subunit A, domain 3"/>
    <property type="match status" value="1"/>
</dbReference>
<dbReference type="SUPFAM" id="SSF56645">
    <property type="entry name" value="Acyl-CoA dehydrogenase NM domain-like"/>
    <property type="match status" value="1"/>
</dbReference>
<feature type="domain" description="Acyl-CoA dehydrogenase/oxidase N-terminal" evidence="8">
    <location>
        <begin position="9"/>
        <end position="119"/>
    </location>
</feature>
<dbReference type="InterPro" id="IPR009075">
    <property type="entry name" value="AcylCo_DH/oxidase_C"/>
</dbReference>
<dbReference type="InterPro" id="IPR037069">
    <property type="entry name" value="AcylCoA_DH/ox_N_sf"/>
</dbReference>
<protein>
    <submittedName>
        <fullName evidence="9">Alkylation response protein AidB-like acyl-CoA dehydrogenase</fullName>
    </submittedName>
</protein>
<evidence type="ECO:0000256" key="1">
    <source>
        <dbReference type="ARBA" id="ARBA00001974"/>
    </source>
</evidence>
<evidence type="ECO:0000313" key="9">
    <source>
        <dbReference type="EMBL" id="MBB4674489.1"/>
    </source>
</evidence>
<dbReference type="InterPro" id="IPR006089">
    <property type="entry name" value="Acyl-CoA_DH_CS"/>
</dbReference>
<evidence type="ECO:0000313" key="10">
    <source>
        <dbReference type="Proteomes" id="UP000533598"/>
    </source>
</evidence>
<dbReference type="InterPro" id="IPR009100">
    <property type="entry name" value="AcylCoA_DH/oxidase_NM_dom_sf"/>
</dbReference>
<feature type="domain" description="Acyl-CoA oxidase/dehydrogenase middle" evidence="7">
    <location>
        <begin position="123"/>
        <end position="217"/>
    </location>
</feature>
<dbReference type="SUPFAM" id="SSF47203">
    <property type="entry name" value="Acyl-CoA dehydrogenase C-terminal domain-like"/>
    <property type="match status" value="1"/>
</dbReference>
<proteinExistence type="inferred from homology"/>
<evidence type="ECO:0000259" key="6">
    <source>
        <dbReference type="Pfam" id="PF00441"/>
    </source>
</evidence>
<dbReference type="Pfam" id="PF02770">
    <property type="entry name" value="Acyl-CoA_dh_M"/>
    <property type="match status" value="1"/>
</dbReference>
<dbReference type="GO" id="GO:0003995">
    <property type="term" value="F:acyl-CoA dehydrogenase activity"/>
    <property type="evidence" value="ECO:0007669"/>
    <property type="project" value="InterPro"/>
</dbReference>
<dbReference type="GO" id="GO:0050660">
    <property type="term" value="F:flavin adenine dinucleotide binding"/>
    <property type="evidence" value="ECO:0007669"/>
    <property type="project" value="InterPro"/>
</dbReference>
<dbReference type="PROSITE" id="PS00073">
    <property type="entry name" value="ACYL_COA_DH_2"/>
    <property type="match status" value="1"/>
</dbReference>
<evidence type="ECO:0000256" key="2">
    <source>
        <dbReference type="ARBA" id="ARBA00009347"/>
    </source>
</evidence>
<keyword evidence="5" id="KW-0560">Oxidoreductase</keyword>
<comment type="similarity">
    <text evidence="2 5">Belongs to the acyl-CoA dehydrogenase family.</text>
</comment>
<dbReference type="Proteomes" id="UP000533598">
    <property type="component" value="Unassembled WGS sequence"/>
</dbReference>
<keyword evidence="3 5" id="KW-0285">Flavoprotein</keyword>
<comment type="caution">
    <text evidence="9">The sequence shown here is derived from an EMBL/GenBank/DDBJ whole genome shotgun (WGS) entry which is preliminary data.</text>
</comment>
<dbReference type="Pfam" id="PF00441">
    <property type="entry name" value="Acyl-CoA_dh_1"/>
    <property type="match status" value="1"/>
</dbReference>
<accession>A0A7W7C4T2</accession>
<dbReference type="InterPro" id="IPR046373">
    <property type="entry name" value="Acyl-CoA_Oxase/DH_mid-dom_sf"/>
</dbReference>
<dbReference type="InterPro" id="IPR013786">
    <property type="entry name" value="AcylCoA_DH/ox_N"/>
</dbReference>
<name>A0A7W7C4T2_9PSEU</name>
<sequence length="382" mass="40133">MIDRQLPGDEATALLELTREIADKELAPRAAAAESTGAFPREAFRTLGRAGLLGLPYPEEFGGGAQPYEVYLQVVEELSRAWLAVGLGVSVHTLSCHALAGYGSTEQRERWLGELIGGELLGAYCLSESHCGSDAAALRTTAKTGESGDYTVSGTKAWITHGGVADFYTLLARTGVDGPKGISAFLVDADTPGVTAAPPERKMGMKASTTAQVIFDAAVVPAGRRLGAEGQGFAIAMDALNSGRLGIAAAAVGVAQAALDVAVDYARERSAFGQPIAEFQGVSFLLADAAAGIEASRQLYLSAARRKDAGLPFATQAAMAKLIATDTCMKVTTDMVQVLGGAGYVEDYPVERYMREAKVLQIVEGTNQIQRMVIGRALVKQR</sequence>